<dbReference type="EMBL" id="JAFCMP010000130">
    <property type="protein sequence ID" value="KAG5185487.1"/>
    <property type="molecule type" value="Genomic_DNA"/>
</dbReference>
<gene>
    <name evidence="2" type="ORF">JKP88DRAFT_254944</name>
</gene>
<accession>A0A836CGX0</accession>
<sequence>MMLHASIDHAKRRKLRTLSRRVQAIALNTAEGRTDQLEGVLKTPVKGTMSSTSGAKYRCLAYMLQLEITDQNFSPAEAMDSVLQVVRCLHMTNQAEPVMGSMKIAVKLNLANGQTRGSSFNHFKAAVEALVQADLHARVSLVKPEASSAITLRNDGDIYFAPPMPVLRPMVPPAGAPVTAGAMVPLDISHYTDMSSVQLDPHLMAMFMESQGQRFIRDRIASTGARWSGMILRVDFAPMWFGMPEKHQFAGGPHATHMDWSNPMWSSFPPGHDMCQRIRDAAFVSAAVQAASVVMLRTDYQAPTHARTVEQERVQTWDPLCEFYLYVKTAKDPTRAQAFSFVTNLCRFIATPRGFSLFPYAKVDHIHPEVHTNQIMNRNLTIVTKDGQLTMWPFATDFGVPMSAFQCGRFDPLNSRLVHYFVEAAADHIAEALRCSSAGDRSALLEAVSDMAHSSSAAASMFMALDRAVAKGRRHGSDHKAHHPAHVRRELQRRRQEETELRSSNAKLRDEIEGLRDVKDTLERQKKELNERQAALDKEEQRISFEEGDLERRRERLSDMLPRLLQGLDGEDIGDGPGRFGKILIELRQHGVFCCVVTDDFDEADAVQEAAHKYKTRKLALQQMLFAAEADARDMYERLQSAFSRMMMRGGLRDFLDQIKLIADGLGYTV</sequence>
<evidence type="ECO:0000313" key="3">
    <source>
        <dbReference type="Proteomes" id="UP000664859"/>
    </source>
</evidence>
<evidence type="ECO:0000313" key="2">
    <source>
        <dbReference type="EMBL" id="KAG5185487.1"/>
    </source>
</evidence>
<organism evidence="2 3">
    <name type="scientific">Tribonema minus</name>
    <dbReference type="NCBI Taxonomy" id="303371"/>
    <lineage>
        <taxon>Eukaryota</taxon>
        <taxon>Sar</taxon>
        <taxon>Stramenopiles</taxon>
        <taxon>Ochrophyta</taxon>
        <taxon>PX clade</taxon>
        <taxon>Xanthophyceae</taxon>
        <taxon>Tribonematales</taxon>
        <taxon>Tribonemataceae</taxon>
        <taxon>Tribonema</taxon>
    </lineage>
</organism>
<proteinExistence type="predicted"/>
<evidence type="ECO:0000256" key="1">
    <source>
        <dbReference type="SAM" id="MobiDB-lite"/>
    </source>
</evidence>
<reference evidence="2" key="1">
    <citation type="submission" date="2021-02" db="EMBL/GenBank/DDBJ databases">
        <title>First Annotated Genome of the Yellow-green Alga Tribonema minus.</title>
        <authorList>
            <person name="Mahan K.M."/>
        </authorList>
    </citation>
    <scope>NUCLEOTIDE SEQUENCE</scope>
    <source>
        <strain evidence="2">UTEX B ZZ1240</strain>
    </source>
</reference>
<comment type="caution">
    <text evidence="2">The sequence shown here is derived from an EMBL/GenBank/DDBJ whole genome shotgun (WGS) entry which is preliminary data.</text>
</comment>
<keyword evidence="3" id="KW-1185">Reference proteome</keyword>
<feature type="compositionally biased region" description="Basic and acidic residues" evidence="1">
    <location>
        <begin position="487"/>
        <end position="506"/>
    </location>
</feature>
<feature type="compositionally biased region" description="Basic residues" evidence="1">
    <location>
        <begin position="471"/>
        <end position="486"/>
    </location>
</feature>
<protein>
    <submittedName>
        <fullName evidence="2">Uncharacterized protein</fullName>
    </submittedName>
</protein>
<dbReference type="AlphaFoldDB" id="A0A836CGX0"/>
<name>A0A836CGX0_9STRA</name>
<feature type="region of interest" description="Disordered" evidence="1">
    <location>
        <begin position="471"/>
        <end position="506"/>
    </location>
</feature>
<dbReference type="Proteomes" id="UP000664859">
    <property type="component" value="Unassembled WGS sequence"/>
</dbReference>